<reference evidence="1" key="1">
    <citation type="submission" date="2018-06" db="EMBL/GenBank/DDBJ databases">
        <authorList>
            <person name="Zhirakovskaya E."/>
        </authorList>
    </citation>
    <scope>NUCLEOTIDE SEQUENCE</scope>
</reference>
<evidence type="ECO:0000313" key="1">
    <source>
        <dbReference type="EMBL" id="VAW36460.1"/>
    </source>
</evidence>
<proteinExistence type="predicted"/>
<dbReference type="EMBL" id="UOEY01000024">
    <property type="protein sequence ID" value="VAW36460.1"/>
    <property type="molecule type" value="Genomic_DNA"/>
</dbReference>
<dbReference type="AlphaFoldDB" id="A0A3B0V6C3"/>
<name>A0A3B0V6C3_9ZZZZ</name>
<protein>
    <submittedName>
        <fullName evidence="1">Uncharacterized protein</fullName>
    </submittedName>
</protein>
<accession>A0A3B0V6C3</accession>
<organism evidence="1">
    <name type="scientific">hydrothermal vent metagenome</name>
    <dbReference type="NCBI Taxonomy" id="652676"/>
    <lineage>
        <taxon>unclassified sequences</taxon>
        <taxon>metagenomes</taxon>
        <taxon>ecological metagenomes</taxon>
    </lineage>
</organism>
<sequence length="67" mass="7670">MGEVQSVPGLSANLKKAVLWLGETARQHPERQRVDIVREAQLRFDLTPRECEFLNSNFNKITSDEPC</sequence>
<gene>
    <name evidence="1" type="ORF">MNBD_DELTA04-828</name>
</gene>